<sequence>MVSAKWTLRGVASKTVRHSDTLLQVGTTAASLAKDISNMSACPPAAAAASVILLILQNIQTNQENCARLARRCATILADVNDQMSGRWDSAPDYMKKNLEKFSETLSSIRYYVNLQSDMNWRKRFVKKASIEQSFAELDELLTDANQRFQMSALISIHHAVSPQRPRTPTSGTESPDSKSLGLSLCSSGRTAIESSTLLPINPEACLSFREQPLYQFHDYARPAQSAVNLYIPDSHVRSFLLSGTIINVQEVLQFHEYRLSEIYACRSDASDTEFGWWCGTCEVVVEGKVIVMKRYDKYRDLRRNRKDWLRDLLLLRNMFHPNLPQLLGSSLQTSFKPFILVANVFPLRSPQQAILEDLLASSIPSCARTLLRIYHELKSVIDYLRESFTLSHLQLQSIFDDVSAGIDESNSIMLGLPEPSDGHVVTYRNHGILESVRTFCLNMLPRYPLEQSENSELLREKSEGDIKCLLRDLVIAVCQLLRYHRIPISDGDWISYEEDCNCDEPMDYPSHTNPIWKKHDPIAMSSFSVWDFGYVPEGKGIEAFVRLGNVIKEELTAFPVEESASGVQWRSDDALGPLDLPYLGLPDRNACWTVEVPLNSRITGQIVHEERIPEEEAWHFLLQSGEILAREFDVKLQDIRLITGVETIEDFNISYYKDTWDEPPSSTMYLLTGLDRAPYLSSTPNRVHSGSILPELEPDWVCTIKERVGAIQSVAVIAGQD</sequence>
<dbReference type="Pfam" id="PF22215">
    <property type="entry name" value="MLKL_N"/>
    <property type="match status" value="1"/>
</dbReference>
<keyword evidence="4" id="KW-1185">Reference proteome</keyword>
<feature type="domain" description="Mixed lineage kinase" evidence="2">
    <location>
        <begin position="49"/>
        <end position="152"/>
    </location>
</feature>
<dbReference type="GO" id="GO:0007166">
    <property type="term" value="P:cell surface receptor signaling pathway"/>
    <property type="evidence" value="ECO:0007669"/>
    <property type="project" value="InterPro"/>
</dbReference>
<proteinExistence type="predicted"/>
<dbReference type="Proteomes" id="UP000076154">
    <property type="component" value="Unassembled WGS sequence"/>
</dbReference>
<comment type="caution">
    <text evidence="3">The sequence shown here is derived from an EMBL/GenBank/DDBJ whole genome shotgun (WGS) entry which is preliminary data.</text>
</comment>
<dbReference type="InterPro" id="IPR059179">
    <property type="entry name" value="MLKL-like_MCAfunc"/>
</dbReference>
<evidence type="ECO:0000313" key="3">
    <source>
        <dbReference type="EMBL" id="RDB30067.1"/>
    </source>
</evidence>
<dbReference type="EMBL" id="LUEZ02000009">
    <property type="protein sequence ID" value="RDB30067.1"/>
    <property type="molecule type" value="Genomic_DNA"/>
</dbReference>
<dbReference type="AlphaFoldDB" id="A0A369KB32"/>
<feature type="compositionally biased region" description="Polar residues" evidence="1">
    <location>
        <begin position="165"/>
        <end position="175"/>
    </location>
</feature>
<dbReference type="InterPro" id="IPR036537">
    <property type="entry name" value="Adaptor_Cbl_N_dom_sf"/>
</dbReference>
<reference evidence="3" key="1">
    <citation type="submission" date="2018-04" db="EMBL/GenBank/DDBJ databases">
        <title>Whole genome sequencing of Hypsizygus marmoreus.</title>
        <authorList>
            <person name="Choi I.-G."/>
            <person name="Min B."/>
            <person name="Kim J.-G."/>
            <person name="Kim S."/>
            <person name="Oh Y.-L."/>
            <person name="Kong W.-S."/>
            <person name="Park H."/>
            <person name="Jeong J."/>
            <person name="Song E.-S."/>
        </authorList>
    </citation>
    <scope>NUCLEOTIDE SEQUENCE [LARGE SCALE GENOMIC DNA]</scope>
    <source>
        <strain evidence="3">51987-8</strain>
    </source>
</reference>
<feature type="region of interest" description="Disordered" evidence="1">
    <location>
        <begin position="160"/>
        <end position="182"/>
    </location>
</feature>
<dbReference type="OrthoDB" id="3268478at2759"/>
<organism evidence="3 4">
    <name type="scientific">Hypsizygus marmoreus</name>
    <name type="common">White beech mushroom</name>
    <name type="synonym">Agaricus marmoreus</name>
    <dbReference type="NCBI Taxonomy" id="39966"/>
    <lineage>
        <taxon>Eukaryota</taxon>
        <taxon>Fungi</taxon>
        <taxon>Dikarya</taxon>
        <taxon>Basidiomycota</taxon>
        <taxon>Agaricomycotina</taxon>
        <taxon>Agaricomycetes</taxon>
        <taxon>Agaricomycetidae</taxon>
        <taxon>Agaricales</taxon>
        <taxon>Tricholomatineae</taxon>
        <taxon>Lyophyllaceae</taxon>
        <taxon>Hypsizygus</taxon>
    </lineage>
</organism>
<dbReference type="InParanoid" id="A0A369KB32"/>
<protein>
    <recommendedName>
        <fullName evidence="2">Mixed lineage kinase domain-containing protein</fullName>
    </recommendedName>
</protein>
<dbReference type="InterPro" id="IPR054000">
    <property type="entry name" value="MLKL_N"/>
</dbReference>
<dbReference type="Gene3D" id="1.20.930.20">
    <property type="entry name" value="Adaptor protein Cbl, N-terminal domain"/>
    <property type="match status" value="1"/>
</dbReference>
<dbReference type="CDD" id="cd21037">
    <property type="entry name" value="MLKL_NTD"/>
    <property type="match status" value="1"/>
</dbReference>
<evidence type="ECO:0000259" key="2">
    <source>
        <dbReference type="Pfam" id="PF22215"/>
    </source>
</evidence>
<accession>A0A369KB32</accession>
<gene>
    <name evidence="3" type="ORF">Hypma_014133</name>
</gene>
<evidence type="ECO:0000313" key="4">
    <source>
        <dbReference type="Proteomes" id="UP000076154"/>
    </source>
</evidence>
<evidence type="ECO:0000256" key="1">
    <source>
        <dbReference type="SAM" id="MobiDB-lite"/>
    </source>
</evidence>
<name>A0A369KB32_HYPMA</name>